<evidence type="ECO:0000256" key="2">
    <source>
        <dbReference type="ARBA" id="ARBA00022490"/>
    </source>
</evidence>
<evidence type="ECO:0000256" key="7">
    <source>
        <dbReference type="SAM" id="MobiDB-lite"/>
    </source>
</evidence>
<organism evidence="8 9">
    <name type="scientific">Anaeramoeba flamelloides</name>
    <dbReference type="NCBI Taxonomy" id="1746091"/>
    <lineage>
        <taxon>Eukaryota</taxon>
        <taxon>Metamonada</taxon>
        <taxon>Anaeramoebidae</taxon>
        <taxon>Anaeramoeba</taxon>
    </lineage>
</organism>
<evidence type="ECO:0000313" key="9">
    <source>
        <dbReference type="Proteomes" id="UP001146793"/>
    </source>
</evidence>
<dbReference type="PANTHER" id="PTHR46630">
    <property type="entry name" value="TETRATRICOPEPTIDE REPEAT PROTEIN 29"/>
    <property type="match status" value="1"/>
</dbReference>
<dbReference type="InterPro" id="IPR011990">
    <property type="entry name" value="TPR-like_helical_dom_sf"/>
</dbReference>
<dbReference type="SUPFAM" id="SSF48452">
    <property type="entry name" value="TPR-like"/>
    <property type="match status" value="2"/>
</dbReference>
<evidence type="ECO:0000256" key="3">
    <source>
        <dbReference type="ARBA" id="ARBA00022737"/>
    </source>
</evidence>
<name>A0AAV7Z9F4_9EUKA</name>
<dbReference type="PANTHER" id="PTHR46630:SF1">
    <property type="entry name" value="TETRATRICOPEPTIDE REPEAT PROTEIN 29"/>
    <property type="match status" value="1"/>
</dbReference>
<accession>A0AAV7Z9F4</accession>
<dbReference type="InterPro" id="IPR051476">
    <property type="entry name" value="Bac_ResReg_Asp_Phosphatase"/>
</dbReference>
<feature type="compositionally biased region" description="Low complexity" evidence="7">
    <location>
        <begin position="479"/>
        <end position="496"/>
    </location>
</feature>
<proteinExistence type="predicted"/>
<evidence type="ECO:0000256" key="6">
    <source>
        <dbReference type="PROSITE-ProRule" id="PRU00339"/>
    </source>
</evidence>
<dbReference type="Gene3D" id="1.25.40.10">
    <property type="entry name" value="Tetratricopeptide repeat domain"/>
    <property type="match status" value="3"/>
</dbReference>
<dbReference type="AlphaFoldDB" id="A0AAV7Z9F4"/>
<keyword evidence="4 6" id="KW-0802">TPR repeat</keyword>
<protein>
    <recommendedName>
        <fullName evidence="5">Tetratricopeptide repeat protein 29</fullName>
    </recommendedName>
</protein>
<dbReference type="GO" id="GO:0003341">
    <property type="term" value="P:cilium movement"/>
    <property type="evidence" value="ECO:0007669"/>
    <property type="project" value="TreeGrafter"/>
</dbReference>
<evidence type="ECO:0000256" key="1">
    <source>
        <dbReference type="ARBA" id="ARBA00004496"/>
    </source>
</evidence>
<keyword evidence="2" id="KW-0963">Cytoplasm</keyword>
<dbReference type="PROSITE" id="PS50005">
    <property type="entry name" value="TPR"/>
    <property type="match status" value="1"/>
</dbReference>
<dbReference type="SMART" id="SM00028">
    <property type="entry name" value="TPR"/>
    <property type="match status" value="5"/>
</dbReference>
<evidence type="ECO:0000313" key="8">
    <source>
        <dbReference type="EMBL" id="KAJ3438687.1"/>
    </source>
</evidence>
<feature type="region of interest" description="Disordered" evidence="7">
    <location>
        <begin position="475"/>
        <end position="502"/>
    </location>
</feature>
<sequence>MLSEFFTFGKQFTRIFQPLTLKPFTKKIQFNLESHTLGTKYDFLKKNSIQNKYYFSSFINKQASSTNTNSKTTSIRTCEEYIKLADQDSLKGEHQNAFNNLLSGLKIAIMSDDLPNHVKILGKMTVCSQLQLKNPEYTMKYAKLWSKEASELKDYDAFANAMVFLFLASCARKEHETALKSLQDFESVAINLEKDANTKGSRFGRLGLLWRAVGQKGKAIECFKSGVSIVLNPKNFQLGQIHRNKGKQNEEVRYTQTKRIALDLLQELYQIQINTQEIEHAVETNEKRLVLLRDGGSKESLLSLLQEHGYMLNLMNWDDQSLEIYQEALQMSVELGKVAIETKILVKLGEILAGKDETIDRAISHLERATKLAKQIGNDQLQTKATELIGNTYYKNGKFALCIQFLDNLVSNSTNNNSEFSKDLVSLNLGRSYLEIGEIDKARKLLHEVLQMNGENDVPIVDIQQNKIDLNSYYRHENSNSSSSTSSSTSTSTTSSDPNLNDLPRNVRIETINFNAYLSLMRVEDRSGNYKLSSWYGQQALIISQRTTVDHTCTCDDDDSKISHRGATEIEIFKELIPIYLKAKKFKLAINSIENVIETMKNIKNPDTVWRNYFIQRAIGLIIEKNLLKKKLDFFLSFAINESNHLNDFKMELFYLFLLQRYTPNSNNKRAKELMKKIQNIQMPKISNFKLSIDLNEWHNWLSSLKNL</sequence>
<dbReference type="InterPro" id="IPR019734">
    <property type="entry name" value="TPR_rpt"/>
</dbReference>
<dbReference type="GO" id="GO:0005737">
    <property type="term" value="C:cytoplasm"/>
    <property type="evidence" value="ECO:0007669"/>
    <property type="project" value="UniProtKB-SubCell"/>
</dbReference>
<comment type="subcellular location">
    <subcellularLocation>
        <location evidence="1">Cytoplasm</location>
    </subcellularLocation>
</comment>
<evidence type="ECO:0000256" key="5">
    <source>
        <dbReference type="ARBA" id="ARBA00040665"/>
    </source>
</evidence>
<dbReference type="Proteomes" id="UP001146793">
    <property type="component" value="Unassembled WGS sequence"/>
</dbReference>
<reference evidence="8" key="1">
    <citation type="submission" date="2022-08" db="EMBL/GenBank/DDBJ databases">
        <title>Novel sulphate-reducing endosymbionts in the free-living metamonad Anaeramoeba.</title>
        <authorList>
            <person name="Jerlstrom-Hultqvist J."/>
            <person name="Cepicka I."/>
            <person name="Gallot-Lavallee L."/>
            <person name="Salas-Leiva D."/>
            <person name="Curtis B.A."/>
            <person name="Zahonova K."/>
            <person name="Pipaliya S."/>
            <person name="Dacks J."/>
            <person name="Roger A.J."/>
        </authorList>
    </citation>
    <scope>NUCLEOTIDE SEQUENCE</scope>
    <source>
        <strain evidence="8">Busselton2</strain>
    </source>
</reference>
<dbReference type="EMBL" id="JANTQA010000032">
    <property type="protein sequence ID" value="KAJ3438687.1"/>
    <property type="molecule type" value="Genomic_DNA"/>
</dbReference>
<gene>
    <name evidence="8" type="ORF">M0812_14698</name>
</gene>
<feature type="repeat" description="TPR" evidence="6">
    <location>
        <begin position="423"/>
        <end position="456"/>
    </location>
</feature>
<comment type="caution">
    <text evidence="8">The sequence shown here is derived from an EMBL/GenBank/DDBJ whole genome shotgun (WGS) entry which is preliminary data.</text>
</comment>
<evidence type="ECO:0000256" key="4">
    <source>
        <dbReference type="ARBA" id="ARBA00022803"/>
    </source>
</evidence>
<keyword evidence="3" id="KW-0677">Repeat</keyword>
<dbReference type="GO" id="GO:0005929">
    <property type="term" value="C:cilium"/>
    <property type="evidence" value="ECO:0007669"/>
    <property type="project" value="TreeGrafter"/>
</dbReference>